<dbReference type="InParanoid" id="A0A067P7L5"/>
<sequence>MKPMDVDSEAQPVAPQQSCPTFARRTVVKALSPAIDLPTSLSLPESQPRFAQRTAVKFEVVPAQIPPPAQPIAVASSEIAPNSHPTFAKQTIVKSKPIAATSSVPLEVVPAQPVTKSQPTFAKRTVVKQVANPPLPLASSGVNPALPFTIPHIDVPKSEVGQQSQPSFLRRIVVKLPVIAPPPPLQIHQDVNPPARMDVDNTSDNMSSEEIPPRTAPITFARRKVANLPCTCTPAPNNAVPGTTGHALEVDHAPPPSQTQPQCKILADSVKGRGAPSTSSWSPLEFTPIERYKLLPPSVSPISRTHRDLSSVSPQPVIPDWLGTRSLQAIVAYYDQADPSPASIQNPTFCQLDASGSSHPAPADLDEMIASFTTLHRLPDSHVPKSVQTIPQVSIPASEDKGIPTG</sequence>
<protein>
    <submittedName>
        <fullName evidence="2">Uncharacterized protein</fullName>
    </submittedName>
</protein>
<dbReference type="HOGENOM" id="CLU_678047_0_0_1"/>
<dbReference type="Proteomes" id="UP000027265">
    <property type="component" value="Unassembled WGS sequence"/>
</dbReference>
<proteinExistence type="predicted"/>
<evidence type="ECO:0000256" key="1">
    <source>
        <dbReference type="SAM" id="MobiDB-lite"/>
    </source>
</evidence>
<reference evidence="3" key="1">
    <citation type="journal article" date="2014" name="Proc. Natl. Acad. Sci. U.S.A.">
        <title>Extensive sampling of basidiomycete genomes demonstrates inadequacy of the white-rot/brown-rot paradigm for wood decay fungi.</title>
        <authorList>
            <person name="Riley R."/>
            <person name="Salamov A.A."/>
            <person name="Brown D.W."/>
            <person name="Nagy L.G."/>
            <person name="Floudas D."/>
            <person name="Held B.W."/>
            <person name="Levasseur A."/>
            <person name="Lombard V."/>
            <person name="Morin E."/>
            <person name="Otillar R."/>
            <person name="Lindquist E.A."/>
            <person name="Sun H."/>
            <person name="LaButti K.M."/>
            <person name="Schmutz J."/>
            <person name="Jabbour D."/>
            <person name="Luo H."/>
            <person name="Baker S.E."/>
            <person name="Pisabarro A.G."/>
            <person name="Walton J.D."/>
            <person name="Blanchette R.A."/>
            <person name="Henrissat B."/>
            <person name="Martin F."/>
            <person name="Cullen D."/>
            <person name="Hibbett D.S."/>
            <person name="Grigoriev I.V."/>
        </authorList>
    </citation>
    <scope>NUCLEOTIDE SEQUENCE [LARGE SCALE GENOMIC DNA]</scope>
    <source>
        <strain evidence="3">MUCL 33604</strain>
    </source>
</reference>
<keyword evidence="3" id="KW-1185">Reference proteome</keyword>
<evidence type="ECO:0000313" key="3">
    <source>
        <dbReference type="Proteomes" id="UP000027265"/>
    </source>
</evidence>
<evidence type="ECO:0000313" key="2">
    <source>
        <dbReference type="EMBL" id="KDQ49820.1"/>
    </source>
</evidence>
<name>A0A067P7L5_9AGAM</name>
<accession>A0A067P7L5</accession>
<dbReference type="EMBL" id="KL197773">
    <property type="protein sequence ID" value="KDQ49820.1"/>
    <property type="molecule type" value="Genomic_DNA"/>
</dbReference>
<feature type="region of interest" description="Disordered" evidence="1">
    <location>
        <begin position="383"/>
        <end position="406"/>
    </location>
</feature>
<organism evidence="2 3">
    <name type="scientific">Jaapia argillacea MUCL 33604</name>
    <dbReference type="NCBI Taxonomy" id="933084"/>
    <lineage>
        <taxon>Eukaryota</taxon>
        <taxon>Fungi</taxon>
        <taxon>Dikarya</taxon>
        <taxon>Basidiomycota</taxon>
        <taxon>Agaricomycotina</taxon>
        <taxon>Agaricomycetes</taxon>
        <taxon>Agaricomycetidae</taxon>
        <taxon>Jaapiales</taxon>
        <taxon>Jaapiaceae</taxon>
        <taxon>Jaapia</taxon>
    </lineage>
</organism>
<dbReference type="AlphaFoldDB" id="A0A067P7L5"/>
<gene>
    <name evidence="2" type="ORF">JAAARDRAFT_200519</name>
</gene>